<keyword evidence="4 8" id="KW-0812">Transmembrane</keyword>
<dbReference type="AlphaFoldDB" id="A0AA39XI05"/>
<feature type="transmembrane region" description="Helical" evidence="8">
    <location>
        <begin position="290"/>
        <end position="310"/>
    </location>
</feature>
<dbReference type="EMBL" id="JAULSR010000001">
    <property type="protein sequence ID" value="KAK0634254.1"/>
    <property type="molecule type" value="Genomic_DNA"/>
</dbReference>
<sequence>MAEKQGEVGQNHVPASPSSLADQQQRQQRTAGSSENELGALQTDSANNLKPVRSITGFRWLLVCLAIFSCNLLYGLDNTIVADIQAAIIESFGDVNKLGWLGIGFPLGSIAIILPIGKGYAIFDVKWLYIGSLAMFAAGSALCGAAPTMNSLIVGRVWAGAGGAGMYLGNLNMIQRLTTPQERSVYMSAVVLVYGAGAILGPVVGGSLADSSSSGWRWAFYLNLFIFAAMSPIYFILLPSINPQPQVSALAKLRSVDWVGALLSTAFYTTFAMIFTFGGAIWTWSDGRMIALYVVCALMALAFGLTQYFAWFTTMENRLFPGHFLRDRTLVLLFICCSCLGGALFITIYYLPLYFQFVRNDTGTQAAVRLLPFICFYIAGVVSNGFLMLRWGYYMPWYLVSGIFTTIGGALLYTSTAEMSNAKAYGYSILVGIGMMGYQAAYSVVPSKVRPEDIADVIQYLNISQQGSILVALTICNVIFQNVAYNRLVDILVPAGYSLTDVTAAIAGARSVVLQSAPDDVKRAALDVLVEAIDDAYILIIVSGAILIICAALMKRERITMEFVPGG</sequence>
<feature type="transmembrane region" description="Helical" evidence="8">
    <location>
        <begin position="396"/>
        <end position="413"/>
    </location>
</feature>
<comment type="caution">
    <text evidence="10">The sequence shown here is derived from an EMBL/GenBank/DDBJ whole genome shotgun (WGS) entry which is preliminary data.</text>
</comment>
<keyword evidence="5 8" id="KW-1133">Transmembrane helix</keyword>
<evidence type="ECO:0000256" key="6">
    <source>
        <dbReference type="ARBA" id="ARBA00023136"/>
    </source>
</evidence>
<protein>
    <submittedName>
        <fullName evidence="10">Major facilitator superfamily domain-containing protein</fullName>
    </submittedName>
</protein>
<dbReference type="InterPro" id="IPR036259">
    <property type="entry name" value="MFS_trans_sf"/>
</dbReference>
<feature type="transmembrane region" description="Helical" evidence="8">
    <location>
        <begin position="98"/>
        <end position="116"/>
    </location>
</feature>
<evidence type="ECO:0000313" key="11">
    <source>
        <dbReference type="Proteomes" id="UP001174934"/>
    </source>
</evidence>
<keyword evidence="3" id="KW-0813">Transport</keyword>
<dbReference type="PROSITE" id="PS50850">
    <property type="entry name" value="MFS"/>
    <property type="match status" value="1"/>
</dbReference>
<keyword evidence="6 8" id="KW-0472">Membrane</keyword>
<dbReference type="PANTHER" id="PTHR23501:SF12">
    <property type="entry name" value="MAJOR FACILITATOR SUPERFAMILY (MFS) PROFILE DOMAIN-CONTAINING PROTEIN-RELATED"/>
    <property type="match status" value="1"/>
</dbReference>
<evidence type="ECO:0000256" key="8">
    <source>
        <dbReference type="SAM" id="Phobius"/>
    </source>
</evidence>
<dbReference type="GO" id="GO:0022857">
    <property type="term" value="F:transmembrane transporter activity"/>
    <property type="evidence" value="ECO:0007669"/>
    <property type="project" value="InterPro"/>
</dbReference>
<feature type="transmembrane region" description="Helical" evidence="8">
    <location>
        <begin position="258"/>
        <end position="284"/>
    </location>
</feature>
<dbReference type="InterPro" id="IPR020846">
    <property type="entry name" value="MFS_dom"/>
</dbReference>
<feature type="transmembrane region" description="Helical" evidence="8">
    <location>
        <begin position="370"/>
        <end position="389"/>
    </location>
</feature>
<proteinExistence type="inferred from homology"/>
<comment type="similarity">
    <text evidence="2">Belongs to the major facilitator superfamily. TCR/Tet family.</text>
</comment>
<organism evidence="10 11">
    <name type="scientific">Bombardia bombarda</name>
    <dbReference type="NCBI Taxonomy" id="252184"/>
    <lineage>
        <taxon>Eukaryota</taxon>
        <taxon>Fungi</taxon>
        <taxon>Dikarya</taxon>
        <taxon>Ascomycota</taxon>
        <taxon>Pezizomycotina</taxon>
        <taxon>Sordariomycetes</taxon>
        <taxon>Sordariomycetidae</taxon>
        <taxon>Sordariales</taxon>
        <taxon>Lasiosphaeriaceae</taxon>
        <taxon>Bombardia</taxon>
    </lineage>
</organism>
<evidence type="ECO:0000256" key="5">
    <source>
        <dbReference type="ARBA" id="ARBA00022989"/>
    </source>
</evidence>
<gene>
    <name evidence="10" type="ORF">B0T17DRAFT_604</name>
</gene>
<feature type="transmembrane region" description="Helical" evidence="8">
    <location>
        <begin position="218"/>
        <end position="237"/>
    </location>
</feature>
<evidence type="ECO:0000256" key="3">
    <source>
        <dbReference type="ARBA" id="ARBA00022448"/>
    </source>
</evidence>
<dbReference type="PANTHER" id="PTHR23501">
    <property type="entry name" value="MAJOR FACILITATOR SUPERFAMILY"/>
    <property type="match status" value="1"/>
</dbReference>
<name>A0AA39XI05_9PEZI</name>
<feature type="domain" description="Major facilitator superfamily (MFS) profile" evidence="9">
    <location>
        <begin position="63"/>
        <end position="522"/>
    </location>
</feature>
<feature type="transmembrane region" description="Helical" evidence="8">
    <location>
        <begin position="58"/>
        <end position="76"/>
    </location>
</feature>
<feature type="transmembrane region" description="Helical" evidence="8">
    <location>
        <begin position="536"/>
        <end position="554"/>
    </location>
</feature>
<feature type="transmembrane region" description="Helical" evidence="8">
    <location>
        <begin position="425"/>
        <end position="445"/>
    </location>
</feature>
<evidence type="ECO:0000259" key="9">
    <source>
        <dbReference type="PROSITE" id="PS50850"/>
    </source>
</evidence>
<keyword evidence="11" id="KW-1185">Reference proteome</keyword>
<dbReference type="Pfam" id="PF07690">
    <property type="entry name" value="MFS_1"/>
    <property type="match status" value="1"/>
</dbReference>
<dbReference type="GO" id="GO:0005886">
    <property type="term" value="C:plasma membrane"/>
    <property type="evidence" value="ECO:0007669"/>
    <property type="project" value="TreeGrafter"/>
</dbReference>
<evidence type="ECO:0000256" key="4">
    <source>
        <dbReference type="ARBA" id="ARBA00022692"/>
    </source>
</evidence>
<evidence type="ECO:0000313" key="10">
    <source>
        <dbReference type="EMBL" id="KAK0634254.1"/>
    </source>
</evidence>
<feature type="compositionally biased region" description="Polar residues" evidence="7">
    <location>
        <begin position="16"/>
        <end position="37"/>
    </location>
</feature>
<dbReference type="SUPFAM" id="SSF103473">
    <property type="entry name" value="MFS general substrate transporter"/>
    <property type="match status" value="2"/>
</dbReference>
<comment type="subcellular location">
    <subcellularLocation>
        <location evidence="1">Membrane</location>
        <topology evidence="1">Multi-pass membrane protein</topology>
    </subcellularLocation>
</comment>
<feature type="transmembrane region" description="Helical" evidence="8">
    <location>
        <begin position="185"/>
        <end position="206"/>
    </location>
</feature>
<feature type="region of interest" description="Disordered" evidence="7">
    <location>
        <begin position="1"/>
        <end position="37"/>
    </location>
</feature>
<reference evidence="10" key="1">
    <citation type="submission" date="2023-06" db="EMBL/GenBank/DDBJ databases">
        <title>Genome-scale phylogeny and comparative genomics of the fungal order Sordariales.</title>
        <authorList>
            <consortium name="Lawrence Berkeley National Laboratory"/>
            <person name="Hensen N."/>
            <person name="Bonometti L."/>
            <person name="Westerberg I."/>
            <person name="Brannstrom I.O."/>
            <person name="Guillou S."/>
            <person name="Cros-Aarteil S."/>
            <person name="Calhoun S."/>
            <person name="Haridas S."/>
            <person name="Kuo A."/>
            <person name="Mondo S."/>
            <person name="Pangilinan J."/>
            <person name="Riley R."/>
            <person name="LaButti K."/>
            <person name="Andreopoulos B."/>
            <person name="Lipzen A."/>
            <person name="Chen C."/>
            <person name="Yanf M."/>
            <person name="Daum C."/>
            <person name="Ng V."/>
            <person name="Clum A."/>
            <person name="Steindorff A."/>
            <person name="Ohm R."/>
            <person name="Martin F."/>
            <person name="Silar P."/>
            <person name="Natvig D."/>
            <person name="Lalanne C."/>
            <person name="Gautier V."/>
            <person name="Ament-velasquez S.L."/>
            <person name="Kruys A."/>
            <person name="Hutchinson M.I."/>
            <person name="Powell A.J."/>
            <person name="Barry K."/>
            <person name="Miller A.N."/>
            <person name="Grigoriev I.V."/>
            <person name="Debuchy R."/>
            <person name="Gladieux P."/>
            <person name="Thoren M.H."/>
            <person name="Johannesson H."/>
        </authorList>
    </citation>
    <scope>NUCLEOTIDE SEQUENCE</scope>
    <source>
        <strain evidence="10">SMH3391-2</strain>
    </source>
</reference>
<feature type="transmembrane region" description="Helical" evidence="8">
    <location>
        <begin position="153"/>
        <end position="173"/>
    </location>
</feature>
<evidence type="ECO:0000256" key="7">
    <source>
        <dbReference type="SAM" id="MobiDB-lite"/>
    </source>
</evidence>
<accession>A0AA39XI05</accession>
<feature type="transmembrane region" description="Helical" evidence="8">
    <location>
        <begin position="128"/>
        <end position="147"/>
    </location>
</feature>
<dbReference type="Proteomes" id="UP001174934">
    <property type="component" value="Unassembled WGS sequence"/>
</dbReference>
<dbReference type="Gene3D" id="1.20.1250.20">
    <property type="entry name" value="MFS general substrate transporter like domains"/>
    <property type="match status" value="2"/>
</dbReference>
<evidence type="ECO:0000256" key="2">
    <source>
        <dbReference type="ARBA" id="ARBA00007520"/>
    </source>
</evidence>
<feature type="transmembrane region" description="Helical" evidence="8">
    <location>
        <begin position="330"/>
        <end position="350"/>
    </location>
</feature>
<evidence type="ECO:0000256" key="1">
    <source>
        <dbReference type="ARBA" id="ARBA00004141"/>
    </source>
</evidence>
<dbReference type="InterPro" id="IPR011701">
    <property type="entry name" value="MFS"/>
</dbReference>
<feature type="transmembrane region" description="Helical" evidence="8">
    <location>
        <begin position="457"/>
        <end position="480"/>
    </location>
</feature>